<sequence length="37" mass="3978">MENAPVGREGTIMDDAPVLRIRTASRHDEGGRAAGDR</sequence>
<organism evidence="2">
    <name type="scientific">uncultured Thermomicrobiales bacterium</name>
    <dbReference type="NCBI Taxonomy" id="1645740"/>
    <lineage>
        <taxon>Bacteria</taxon>
        <taxon>Pseudomonadati</taxon>
        <taxon>Thermomicrobiota</taxon>
        <taxon>Thermomicrobia</taxon>
        <taxon>Thermomicrobiales</taxon>
        <taxon>environmental samples</taxon>
    </lineage>
</organism>
<proteinExistence type="predicted"/>
<evidence type="ECO:0000256" key="1">
    <source>
        <dbReference type="SAM" id="MobiDB-lite"/>
    </source>
</evidence>
<dbReference type="EMBL" id="CADCWG010000214">
    <property type="protein sequence ID" value="CAA9567073.1"/>
    <property type="molecule type" value="Genomic_DNA"/>
</dbReference>
<evidence type="ECO:0000313" key="2">
    <source>
        <dbReference type="EMBL" id="CAA9567073.1"/>
    </source>
</evidence>
<reference evidence="2" key="1">
    <citation type="submission" date="2020-02" db="EMBL/GenBank/DDBJ databases">
        <authorList>
            <person name="Meier V. D."/>
        </authorList>
    </citation>
    <scope>NUCLEOTIDE SEQUENCE</scope>
    <source>
        <strain evidence="2">AVDCRST_MAG49</strain>
    </source>
</reference>
<feature type="compositionally biased region" description="Basic and acidic residues" evidence="1">
    <location>
        <begin position="25"/>
        <end position="37"/>
    </location>
</feature>
<gene>
    <name evidence="2" type="ORF">AVDCRST_MAG49-3217</name>
</gene>
<name>A0A6J4V2Y7_9BACT</name>
<feature type="region of interest" description="Disordered" evidence="1">
    <location>
        <begin position="1"/>
        <end position="37"/>
    </location>
</feature>
<accession>A0A6J4V2Y7</accession>
<dbReference type="AlphaFoldDB" id="A0A6J4V2Y7"/>
<protein>
    <submittedName>
        <fullName evidence="2">Uncharacterized protein</fullName>
    </submittedName>
</protein>